<reference evidence="2" key="1">
    <citation type="submission" date="2020-05" db="EMBL/GenBank/DDBJ databases">
        <authorList>
            <person name="Chiriac C."/>
            <person name="Salcher M."/>
            <person name="Ghai R."/>
            <person name="Kavagutti S V."/>
        </authorList>
    </citation>
    <scope>NUCLEOTIDE SEQUENCE</scope>
</reference>
<organism evidence="2">
    <name type="scientific">freshwater metagenome</name>
    <dbReference type="NCBI Taxonomy" id="449393"/>
    <lineage>
        <taxon>unclassified sequences</taxon>
        <taxon>metagenomes</taxon>
        <taxon>ecological metagenomes</taxon>
    </lineage>
</organism>
<gene>
    <name evidence="2" type="ORF">UFOPK3001_02022</name>
    <name evidence="3" type="ORF">UFOPK3954_01135</name>
</gene>
<accession>A0A6J6Z7S0</accession>
<dbReference type="AlphaFoldDB" id="A0A6J6Z7S0"/>
<dbReference type="EMBL" id="CAFBON010000106">
    <property type="protein sequence ID" value="CAB4990605.1"/>
    <property type="molecule type" value="Genomic_DNA"/>
</dbReference>
<feature type="region of interest" description="Disordered" evidence="1">
    <location>
        <begin position="122"/>
        <end position="144"/>
    </location>
</feature>
<proteinExistence type="predicted"/>
<evidence type="ECO:0000313" key="2">
    <source>
        <dbReference type="EMBL" id="CAB4817870.1"/>
    </source>
</evidence>
<dbReference type="EMBL" id="CAFAAJ010000163">
    <property type="protein sequence ID" value="CAB4817870.1"/>
    <property type="molecule type" value="Genomic_DNA"/>
</dbReference>
<sequence length="144" mass="15495">MGLPSVNPIDCGWLPRGTPIDPLGRNTIPCRACGGPQEAEWFRIILGRYGGFGAPVYVVPFLKRQSTSGKVGARASFAQCTKCLSLWPGDEEARALLAKNGFDPVGMVFPAALQAMLNREAAKRDENASRSLPGVSKVRKLPPE</sequence>
<evidence type="ECO:0000313" key="3">
    <source>
        <dbReference type="EMBL" id="CAB4990605.1"/>
    </source>
</evidence>
<name>A0A6J6Z7S0_9ZZZZ</name>
<evidence type="ECO:0000256" key="1">
    <source>
        <dbReference type="SAM" id="MobiDB-lite"/>
    </source>
</evidence>
<protein>
    <submittedName>
        <fullName evidence="2">Unannotated protein</fullName>
    </submittedName>
</protein>